<organism evidence="1 2">
    <name type="scientific">Mucilaginibacter humi</name>
    <dbReference type="NCBI Taxonomy" id="2732510"/>
    <lineage>
        <taxon>Bacteria</taxon>
        <taxon>Pseudomonadati</taxon>
        <taxon>Bacteroidota</taxon>
        <taxon>Sphingobacteriia</taxon>
        <taxon>Sphingobacteriales</taxon>
        <taxon>Sphingobacteriaceae</taxon>
        <taxon>Mucilaginibacter</taxon>
    </lineage>
</organism>
<dbReference type="Proteomes" id="UP000566071">
    <property type="component" value="Unassembled WGS sequence"/>
</dbReference>
<gene>
    <name evidence="1" type="ORF">HK413_06300</name>
</gene>
<evidence type="ECO:0000313" key="2">
    <source>
        <dbReference type="Proteomes" id="UP000566071"/>
    </source>
</evidence>
<name>A0ABX1W1X3_9SPHI</name>
<dbReference type="EMBL" id="JABFCR010000022">
    <property type="protein sequence ID" value="NNU33854.1"/>
    <property type="molecule type" value="Genomic_DNA"/>
</dbReference>
<accession>A0ABX1W1X3</accession>
<reference evidence="1 2" key="1">
    <citation type="submission" date="2020-05" db="EMBL/GenBank/DDBJ databases">
        <authorList>
            <person name="Khan S.A."/>
            <person name="Jeon C.O."/>
            <person name="Chun B.H."/>
        </authorList>
    </citation>
    <scope>NUCLEOTIDE SEQUENCE [LARGE SCALE GENOMIC DNA]</scope>
    <source>
        <strain evidence="1 2">S1162</strain>
    </source>
</reference>
<proteinExistence type="predicted"/>
<keyword evidence="2" id="KW-1185">Reference proteome</keyword>
<protein>
    <recommendedName>
        <fullName evidence="3">Polysaccharide deacetylase</fullName>
    </recommendedName>
</protein>
<evidence type="ECO:0008006" key="3">
    <source>
        <dbReference type="Google" id="ProtNLM"/>
    </source>
</evidence>
<comment type="caution">
    <text evidence="1">The sequence shown here is derived from an EMBL/GenBank/DDBJ whole genome shotgun (WGS) entry which is preliminary data.</text>
</comment>
<dbReference type="RefSeq" id="WP_175269540.1">
    <property type="nucleotide sequence ID" value="NZ_JABFCR010000022.1"/>
</dbReference>
<evidence type="ECO:0000313" key="1">
    <source>
        <dbReference type="EMBL" id="NNU33854.1"/>
    </source>
</evidence>
<sequence length="81" mass="9790">MKNYNNRVEMEITTGQVNYDHFIADYQKYKGKYKDNMVLQGHPNMWDAARIAEFNKILDFLIAQKCEFVLPYDYYRQPNNN</sequence>